<feature type="domain" description="NADH:flavin oxidoreductase/NADH oxidase N-terminal" evidence="10">
    <location>
        <begin position="6"/>
        <end position="337"/>
    </location>
</feature>
<keyword evidence="4" id="KW-0285">Flavoprotein</keyword>
<dbReference type="PANTHER" id="PTHR42917:SF2">
    <property type="entry name" value="2,4-DIENOYL-COA REDUCTASE [(2E)-ENOYL-COA-PRODUCING]"/>
    <property type="match status" value="1"/>
</dbReference>
<keyword evidence="5" id="KW-0288">FMN</keyword>
<proteinExistence type="inferred from homology"/>
<keyword evidence="7" id="KW-0560">Oxidoreductase</keyword>
<dbReference type="Proteomes" id="UP000265489">
    <property type="component" value="Unassembled WGS sequence"/>
</dbReference>
<dbReference type="InterPro" id="IPR023753">
    <property type="entry name" value="FAD/NAD-binding_dom"/>
</dbReference>
<evidence type="ECO:0000256" key="1">
    <source>
        <dbReference type="ARBA" id="ARBA00001917"/>
    </source>
</evidence>
<evidence type="ECO:0000256" key="5">
    <source>
        <dbReference type="ARBA" id="ARBA00022643"/>
    </source>
</evidence>
<dbReference type="Pfam" id="PF00724">
    <property type="entry name" value="Oxidored_FMN"/>
    <property type="match status" value="1"/>
</dbReference>
<comment type="similarity">
    <text evidence="3">In the N-terminal section; belongs to the NADH:flavin oxidoreductase/NADH oxidase family.</text>
</comment>
<dbReference type="InterPro" id="IPR036188">
    <property type="entry name" value="FAD/NAD-bd_sf"/>
</dbReference>
<comment type="caution">
    <text evidence="12">The sequence shown here is derived from an EMBL/GenBank/DDBJ whole genome shotgun (WGS) entry which is preliminary data.</text>
</comment>
<dbReference type="PANTHER" id="PTHR42917">
    <property type="entry name" value="2,4-DIENOYL-COA REDUCTASE"/>
    <property type="match status" value="1"/>
</dbReference>
<dbReference type="GO" id="GO:0016491">
    <property type="term" value="F:oxidoreductase activity"/>
    <property type="evidence" value="ECO:0007669"/>
    <property type="project" value="UniProtKB-KW"/>
</dbReference>
<evidence type="ECO:0000313" key="13">
    <source>
        <dbReference type="Proteomes" id="UP000265489"/>
    </source>
</evidence>
<dbReference type="GeneID" id="66579214"/>
<dbReference type="InterPro" id="IPR001155">
    <property type="entry name" value="OxRdtase_FMN_N"/>
</dbReference>
<dbReference type="Gene3D" id="3.50.50.60">
    <property type="entry name" value="FAD/NAD(P)-binding domain"/>
    <property type="match status" value="1"/>
</dbReference>
<dbReference type="GO" id="GO:0051536">
    <property type="term" value="F:iron-sulfur cluster binding"/>
    <property type="evidence" value="ECO:0007669"/>
    <property type="project" value="UniProtKB-KW"/>
</dbReference>
<name>A0A395WC42_9FIRM</name>
<dbReference type="GO" id="GO:0010181">
    <property type="term" value="F:FMN binding"/>
    <property type="evidence" value="ECO:0007669"/>
    <property type="project" value="InterPro"/>
</dbReference>
<dbReference type="EMBL" id="QRYQ01000001">
    <property type="protein sequence ID" value="RGU94085.1"/>
    <property type="molecule type" value="Genomic_DNA"/>
</dbReference>
<accession>A0A395WC42</accession>
<evidence type="ECO:0000259" key="10">
    <source>
        <dbReference type="Pfam" id="PF00724"/>
    </source>
</evidence>
<keyword evidence="8" id="KW-0408">Iron</keyword>
<dbReference type="PRINTS" id="PR00469">
    <property type="entry name" value="PNDRDTASEII"/>
</dbReference>
<dbReference type="SUPFAM" id="SSF51971">
    <property type="entry name" value="Nucleotide-binding domain"/>
    <property type="match status" value="1"/>
</dbReference>
<dbReference type="RefSeq" id="WP_118324331.1">
    <property type="nucleotide sequence ID" value="NZ_QRYH01000005.1"/>
</dbReference>
<keyword evidence="6" id="KW-0479">Metal-binding</keyword>
<evidence type="ECO:0000256" key="4">
    <source>
        <dbReference type="ARBA" id="ARBA00022630"/>
    </source>
</evidence>
<gene>
    <name evidence="12" type="ORF">DWW32_00800</name>
</gene>
<dbReference type="Gene3D" id="3.20.20.70">
    <property type="entry name" value="Aldolase class I"/>
    <property type="match status" value="1"/>
</dbReference>
<dbReference type="AlphaFoldDB" id="A0A395WC42"/>
<dbReference type="Gene3D" id="3.40.50.720">
    <property type="entry name" value="NAD(P)-binding Rossmann-like Domain"/>
    <property type="match status" value="1"/>
</dbReference>
<dbReference type="SUPFAM" id="SSF51395">
    <property type="entry name" value="FMN-linked oxidoreductases"/>
    <property type="match status" value="1"/>
</dbReference>
<dbReference type="PRINTS" id="PR00368">
    <property type="entry name" value="FADPNR"/>
</dbReference>
<comment type="cofactor">
    <cofactor evidence="2">
        <name>[4Fe-4S] cluster</name>
        <dbReference type="ChEBI" id="CHEBI:49883"/>
    </cofactor>
</comment>
<evidence type="ECO:0000259" key="11">
    <source>
        <dbReference type="Pfam" id="PF07992"/>
    </source>
</evidence>
<dbReference type="Pfam" id="PF07992">
    <property type="entry name" value="Pyr_redox_2"/>
    <property type="match status" value="1"/>
</dbReference>
<keyword evidence="9" id="KW-0411">Iron-sulfur</keyword>
<evidence type="ECO:0000256" key="6">
    <source>
        <dbReference type="ARBA" id="ARBA00022723"/>
    </source>
</evidence>
<sequence length="665" mass="73456">MAKFNSLFQPLEVRRCTIPNRIVMTPMGTNFAENTGEMSFLHIDYYEQRAHGGAGLIIVENACVDYPAGSNGTTQLRLDLDSYIPRMFKLTETIHKHDTKIAVQLNHAGASAVAERINMQPVSASNLPNKKGGATPRPLTVEEINSIVESYAKAAKRAQIAGFDAVEIHCGHSYLISQFLSPLTNNRTDEFGGSYENRARFASMILKAVREAVGPFFPILIRISADEFLPGGNTLEDTLKLLEYFQEEADIIDVSCGLVDSIQYQIDANYLKDGWRTYLATAVKEKFNKPVITVGNIRDPKVANEIIESNQADFIGLGRQFVADPQWPLKVKEGRLDEIRKCISCNIGCSGHRIGLNRPIRCTINPSVNEGEAYKNQKVKKPCNVVVIGGGTAGLEAACTAAEVGCMTFLIEKEDHLGGLSVEISKIPEKKRLRDFPDYLIRRACKLKNLITFTNTEATIPFVEALKPDVIVNATGSTPLLPPITGLRENIDRPQSSVKGILGMINNIDNYPMDMEGKKVVVVGGGAVGLDVVEFFSNRKAEVSIVEMLPVVGKDLDIVTKVGTYALLEKNHVNILTSTALQEVHPDHFIVKRNDQNEQLDFDYGFVCLGMRSYSPLMKDLTDAFEDKDVEIVNIGDSVRARRIIDGTAEGRNILNTLKTKGYLE</sequence>
<feature type="domain" description="FAD/NAD(P)-binding" evidence="11">
    <location>
        <begin position="465"/>
        <end position="619"/>
    </location>
</feature>
<dbReference type="CDD" id="cd02803">
    <property type="entry name" value="OYE_like_FMN_family"/>
    <property type="match status" value="1"/>
</dbReference>
<organism evidence="12 13">
    <name type="scientific">Holdemanella biformis</name>
    <dbReference type="NCBI Taxonomy" id="1735"/>
    <lineage>
        <taxon>Bacteria</taxon>
        <taxon>Bacillati</taxon>
        <taxon>Bacillota</taxon>
        <taxon>Erysipelotrichia</taxon>
        <taxon>Erysipelotrichales</taxon>
        <taxon>Erysipelotrichaceae</taxon>
        <taxon>Holdemanella</taxon>
    </lineage>
</organism>
<evidence type="ECO:0000256" key="7">
    <source>
        <dbReference type="ARBA" id="ARBA00023002"/>
    </source>
</evidence>
<dbReference type="InterPro" id="IPR013785">
    <property type="entry name" value="Aldolase_TIM"/>
</dbReference>
<evidence type="ECO:0000256" key="9">
    <source>
        <dbReference type="ARBA" id="ARBA00023014"/>
    </source>
</evidence>
<dbReference type="SUPFAM" id="SSF51905">
    <property type="entry name" value="FAD/NAD(P)-binding domain"/>
    <property type="match status" value="1"/>
</dbReference>
<comment type="cofactor">
    <cofactor evidence="1">
        <name>FMN</name>
        <dbReference type="ChEBI" id="CHEBI:58210"/>
    </cofactor>
</comment>
<evidence type="ECO:0000313" key="12">
    <source>
        <dbReference type="EMBL" id="RGU94085.1"/>
    </source>
</evidence>
<reference evidence="12 13" key="1">
    <citation type="submission" date="2018-08" db="EMBL/GenBank/DDBJ databases">
        <title>A genome reference for cultivated species of the human gut microbiota.</title>
        <authorList>
            <person name="Zou Y."/>
            <person name="Xue W."/>
            <person name="Luo G."/>
        </authorList>
    </citation>
    <scope>NUCLEOTIDE SEQUENCE [LARGE SCALE GENOMIC DNA]</scope>
    <source>
        <strain evidence="12 13">AF15-20</strain>
    </source>
</reference>
<dbReference type="Pfam" id="PF12831">
    <property type="entry name" value="FAD_oxidored"/>
    <property type="match status" value="1"/>
</dbReference>
<protein>
    <submittedName>
        <fullName evidence="12">FAD-dependent oxidoreductase</fullName>
    </submittedName>
</protein>
<evidence type="ECO:0000256" key="2">
    <source>
        <dbReference type="ARBA" id="ARBA00001966"/>
    </source>
</evidence>
<dbReference type="InterPro" id="IPR051793">
    <property type="entry name" value="NADH:flavin_oxidoreductase"/>
</dbReference>
<evidence type="ECO:0000256" key="3">
    <source>
        <dbReference type="ARBA" id="ARBA00011048"/>
    </source>
</evidence>
<evidence type="ECO:0000256" key="8">
    <source>
        <dbReference type="ARBA" id="ARBA00023004"/>
    </source>
</evidence>
<dbReference type="GO" id="GO:0046872">
    <property type="term" value="F:metal ion binding"/>
    <property type="evidence" value="ECO:0007669"/>
    <property type="project" value="UniProtKB-KW"/>
</dbReference>